<accession>A0A0E0HK90</accession>
<evidence type="ECO:0000313" key="3">
    <source>
        <dbReference type="Proteomes" id="UP000006591"/>
    </source>
</evidence>
<dbReference type="OMA" id="TCKTKTI"/>
<feature type="region of interest" description="Disordered" evidence="1">
    <location>
        <begin position="1"/>
        <end position="25"/>
    </location>
</feature>
<dbReference type="Gramene" id="ONIVA06G01890.1">
    <property type="protein sequence ID" value="ONIVA06G01890.1"/>
    <property type="gene ID" value="ONIVA06G01890"/>
</dbReference>
<dbReference type="Proteomes" id="UP000006591">
    <property type="component" value="Chromosome 6"/>
</dbReference>
<reference evidence="2" key="2">
    <citation type="submission" date="2018-04" db="EMBL/GenBank/DDBJ databases">
        <title>OnivRS2 (Oryza nivara Reference Sequence Version 2).</title>
        <authorList>
            <person name="Zhang J."/>
            <person name="Kudrna D."/>
            <person name="Lee S."/>
            <person name="Talag J."/>
            <person name="Rajasekar S."/>
            <person name="Welchert J."/>
            <person name="Hsing Y.-I."/>
            <person name="Wing R.A."/>
        </authorList>
    </citation>
    <scope>NUCLEOTIDE SEQUENCE [LARGE SCALE GENOMIC DNA]</scope>
    <source>
        <strain evidence="2">SL10</strain>
    </source>
</reference>
<evidence type="ECO:0000256" key="1">
    <source>
        <dbReference type="SAM" id="MobiDB-lite"/>
    </source>
</evidence>
<name>A0A0E0HK90_ORYNI</name>
<reference evidence="2" key="1">
    <citation type="submission" date="2015-04" db="UniProtKB">
        <authorList>
            <consortium name="EnsemblPlants"/>
        </authorList>
    </citation>
    <scope>IDENTIFICATION</scope>
    <source>
        <strain evidence="2">SL10</strain>
    </source>
</reference>
<dbReference type="AlphaFoldDB" id="A0A0E0HK90"/>
<proteinExistence type="predicted"/>
<sequence>MASGYKYPMIPRGRRKGRIPSMEKKNVDNCCSKTCKTKTIADRKEGADHVDVTSTWLVRTTRRETKKEMRFP</sequence>
<dbReference type="HOGENOM" id="CLU_2762270_0_0_1"/>
<protein>
    <submittedName>
        <fullName evidence="2">Uncharacterized protein</fullName>
    </submittedName>
</protein>
<evidence type="ECO:0000313" key="2">
    <source>
        <dbReference type="EnsemblPlants" id="ONIVA06G01890.1"/>
    </source>
</evidence>
<organism evidence="2">
    <name type="scientific">Oryza nivara</name>
    <name type="common">Indian wild rice</name>
    <name type="synonym">Oryza sativa f. spontanea</name>
    <dbReference type="NCBI Taxonomy" id="4536"/>
    <lineage>
        <taxon>Eukaryota</taxon>
        <taxon>Viridiplantae</taxon>
        <taxon>Streptophyta</taxon>
        <taxon>Embryophyta</taxon>
        <taxon>Tracheophyta</taxon>
        <taxon>Spermatophyta</taxon>
        <taxon>Magnoliopsida</taxon>
        <taxon>Liliopsida</taxon>
        <taxon>Poales</taxon>
        <taxon>Poaceae</taxon>
        <taxon>BOP clade</taxon>
        <taxon>Oryzoideae</taxon>
        <taxon>Oryzeae</taxon>
        <taxon>Oryzinae</taxon>
        <taxon>Oryza</taxon>
    </lineage>
</organism>
<dbReference type="EnsemblPlants" id="ONIVA06G01890.1">
    <property type="protein sequence ID" value="ONIVA06G01890.1"/>
    <property type="gene ID" value="ONIVA06G01890"/>
</dbReference>
<keyword evidence="3" id="KW-1185">Reference proteome</keyword>